<proteinExistence type="predicted"/>
<dbReference type="Gene3D" id="1.20.1250.20">
    <property type="entry name" value="MFS general substrate transporter like domains"/>
    <property type="match status" value="2"/>
</dbReference>
<dbReference type="InterPro" id="IPR011701">
    <property type="entry name" value="MFS"/>
</dbReference>
<feature type="transmembrane region" description="Helical" evidence="4">
    <location>
        <begin position="234"/>
        <end position="259"/>
    </location>
</feature>
<gene>
    <name evidence="6" type="ORF">J0I24_09810</name>
</gene>
<dbReference type="InterPro" id="IPR036259">
    <property type="entry name" value="MFS_trans_sf"/>
</dbReference>
<dbReference type="Pfam" id="PF07690">
    <property type="entry name" value="MFS_1"/>
    <property type="match status" value="1"/>
</dbReference>
<accession>A0A8I1MYC7</accession>
<name>A0A8I1MYC7_THIA3</name>
<feature type="transmembrane region" description="Helical" evidence="4">
    <location>
        <begin position="304"/>
        <end position="323"/>
    </location>
</feature>
<feature type="transmembrane region" description="Helical" evidence="4">
    <location>
        <begin position="113"/>
        <end position="136"/>
    </location>
</feature>
<evidence type="ECO:0000256" key="4">
    <source>
        <dbReference type="SAM" id="Phobius"/>
    </source>
</evidence>
<protein>
    <submittedName>
        <fullName evidence="6">MFS transporter</fullName>
    </submittedName>
</protein>
<evidence type="ECO:0000256" key="2">
    <source>
        <dbReference type="ARBA" id="ARBA00022989"/>
    </source>
</evidence>
<sequence>MPHNDEATHAKPSGHRWKVLGVGVAANASFAAVFQGIPMAAVFMRSDYHLSNEQLGLVLGLLGLGIAISEVPWGLLTDRWGDRKVLLAGLGGTALALGLMVLIAVPHDGTVPAAWWLGAWLAGVGLLGGSVNGASGRAVMTWFAEGERGLAMSVRQTAVPLGGGFGALVLPALASWQGFDVVFGLLSLLCAVSLYFTWRWLHEPPTLTSLTLSKAVKTTDALPDGRHPLHDAAVWRFVAGIGLLCAPQFAVLTFATIFLHDFAQAGVALIAATMFTVQFGAMVSRVWSGRWTDQKKNRREYLRLSAALSVVAFAALALGVVWAERAGGGGGAVAWLVGLLVVAGVCVSAWQGVAFTELATIVGKQRTGSALGMANTCVFVSLFFTPLAIPWILSISSWTTVWLAAAVCSLIVIPLLPKPDNADLLARLFNLGRRQAFRID</sequence>
<organism evidence="6 7">
    <name type="scientific">Thiomonas arsenitoxydans (strain DSM 22701 / CIP 110005 / 3As)</name>
    <dbReference type="NCBI Taxonomy" id="426114"/>
    <lineage>
        <taxon>Bacteria</taxon>
        <taxon>Pseudomonadati</taxon>
        <taxon>Pseudomonadota</taxon>
        <taxon>Betaproteobacteria</taxon>
        <taxon>Burkholderiales</taxon>
        <taxon>Thiomonas</taxon>
    </lineage>
</organism>
<feature type="transmembrane region" description="Helical" evidence="4">
    <location>
        <begin position="85"/>
        <end position="107"/>
    </location>
</feature>
<keyword evidence="2 4" id="KW-1133">Transmembrane helix</keyword>
<feature type="transmembrane region" description="Helical" evidence="4">
    <location>
        <begin position="265"/>
        <end position="283"/>
    </location>
</feature>
<dbReference type="InterPro" id="IPR052952">
    <property type="entry name" value="MFS-Transporter"/>
</dbReference>
<dbReference type="AlphaFoldDB" id="A0A8I1MYC7"/>
<feature type="transmembrane region" description="Helical" evidence="4">
    <location>
        <begin position="20"/>
        <end position="43"/>
    </location>
</feature>
<evidence type="ECO:0000259" key="5">
    <source>
        <dbReference type="PROSITE" id="PS50850"/>
    </source>
</evidence>
<feature type="transmembrane region" description="Helical" evidence="4">
    <location>
        <begin position="157"/>
        <end position="176"/>
    </location>
</feature>
<keyword evidence="1 4" id="KW-0812">Transmembrane</keyword>
<dbReference type="SUPFAM" id="SSF103473">
    <property type="entry name" value="MFS general substrate transporter"/>
    <property type="match status" value="1"/>
</dbReference>
<evidence type="ECO:0000313" key="7">
    <source>
        <dbReference type="Proteomes" id="UP000664800"/>
    </source>
</evidence>
<feature type="domain" description="Major facilitator superfamily (MFS) profile" evidence="5">
    <location>
        <begin position="1"/>
        <end position="420"/>
    </location>
</feature>
<feature type="transmembrane region" description="Helical" evidence="4">
    <location>
        <begin position="370"/>
        <end position="393"/>
    </location>
</feature>
<dbReference type="PANTHER" id="PTHR23527">
    <property type="entry name" value="BLL3282 PROTEIN"/>
    <property type="match status" value="1"/>
</dbReference>
<feature type="transmembrane region" description="Helical" evidence="4">
    <location>
        <begin position="399"/>
        <end position="417"/>
    </location>
</feature>
<keyword evidence="3 4" id="KW-0472">Membrane</keyword>
<comment type="caution">
    <text evidence="6">The sequence shown here is derived from an EMBL/GenBank/DDBJ whole genome shotgun (WGS) entry which is preliminary data.</text>
</comment>
<dbReference type="PROSITE" id="PS50850">
    <property type="entry name" value="MFS"/>
    <property type="match status" value="1"/>
</dbReference>
<dbReference type="Proteomes" id="UP000664800">
    <property type="component" value="Unassembled WGS sequence"/>
</dbReference>
<dbReference type="EMBL" id="JAFKMR010000019">
    <property type="protein sequence ID" value="MBN8744589.1"/>
    <property type="molecule type" value="Genomic_DNA"/>
</dbReference>
<feature type="transmembrane region" description="Helical" evidence="4">
    <location>
        <begin position="335"/>
        <end position="358"/>
    </location>
</feature>
<dbReference type="RefSeq" id="WP_156054265.1">
    <property type="nucleotide sequence ID" value="NZ_JAFKMR010000019.1"/>
</dbReference>
<dbReference type="PANTHER" id="PTHR23527:SF1">
    <property type="entry name" value="BLL3282 PROTEIN"/>
    <property type="match status" value="1"/>
</dbReference>
<dbReference type="GO" id="GO:0022857">
    <property type="term" value="F:transmembrane transporter activity"/>
    <property type="evidence" value="ECO:0007669"/>
    <property type="project" value="InterPro"/>
</dbReference>
<feature type="transmembrane region" description="Helical" evidence="4">
    <location>
        <begin position="55"/>
        <end position="73"/>
    </location>
</feature>
<evidence type="ECO:0000256" key="3">
    <source>
        <dbReference type="ARBA" id="ARBA00023136"/>
    </source>
</evidence>
<dbReference type="InterPro" id="IPR020846">
    <property type="entry name" value="MFS_dom"/>
</dbReference>
<evidence type="ECO:0000256" key="1">
    <source>
        <dbReference type="ARBA" id="ARBA00022692"/>
    </source>
</evidence>
<feature type="transmembrane region" description="Helical" evidence="4">
    <location>
        <begin position="182"/>
        <end position="201"/>
    </location>
</feature>
<reference evidence="6" key="1">
    <citation type="submission" date="2021-02" db="EMBL/GenBank/DDBJ databases">
        <title>Thiocyanate and organic carbon inputs drive convergent selection for specific autotrophic Afipia and Thiobacillus strains within complex microbiomes.</title>
        <authorList>
            <person name="Huddy R.J."/>
            <person name="Sachdeva R."/>
            <person name="Kadzinga F."/>
            <person name="Kantor R.S."/>
            <person name="Harrison S.T.L."/>
            <person name="Banfield J.F."/>
        </authorList>
    </citation>
    <scope>NUCLEOTIDE SEQUENCE</scope>
    <source>
        <strain evidence="6">SCN18_13_7_16_R3_B_64_19</strain>
    </source>
</reference>
<dbReference type="CDD" id="cd17475">
    <property type="entry name" value="MFS_MT3072_like"/>
    <property type="match status" value="1"/>
</dbReference>
<evidence type="ECO:0000313" key="6">
    <source>
        <dbReference type="EMBL" id="MBN8744589.1"/>
    </source>
</evidence>